<dbReference type="CDD" id="cd01647">
    <property type="entry name" value="RT_LTR"/>
    <property type="match status" value="1"/>
</dbReference>
<keyword evidence="6" id="KW-0378">Hydrolase</keyword>
<dbReference type="Gene3D" id="3.30.420.10">
    <property type="entry name" value="Ribonuclease H-like superfamily/Ribonuclease H"/>
    <property type="match status" value="1"/>
</dbReference>
<evidence type="ECO:0000313" key="12">
    <source>
        <dbReference type="Proteomes" id="UP000478052"/>
    </source>
</evidence>
<keyword evidence="7" id="KW-0695">RNA-directed DNA polymerase</keyword>
<dbReference type="Proteomes" id="UP000478052">
    <property type="component" value="Unassembled WGS sequence"/>
</dbReference>
<proteinExistence type="predicted"/>
<dbReference type="GO" id="GO:0003676">
    <property type="term" value="F:nucleic acid binding"/>
    <property type="evidence" value="ECO:0007669"/>
    <property type="project" value="InterPro"/>
</dbReference>
<organism evidence="11 12">
    <name type="scientific">Aphis craccivora</name>
    <name type="common">Cowpea aphid</name>
    <dbReference type="NCBI Taxonomy" id="307492"/>
    <lineage>
        <taxon>Eukaryota</taxon>
        <taxon>Metazoa</taxon>
        <taxon>Ecdysozoa</taxon>
        <taxon>Arthropoda</taxon>
        <taxon>Hexapoda</taxon>
        <taxon>Insecta</taxon>
        <taxon>Pterygota</taxon>
        <taxon>Neoptera</taxon>
        <taxon>Paraneoptera</taxon>
        <taxon>Hemiptera</taxon>
        <taxon>Sternorrhyncha</taxon>
        <taxon>Aphidomorpha</taxon>
        <taxon>Aphidoidea</taxon>
        <taxon>Aphididae</taxon>
        <taxon>Aphidini</taxon>
        <taxon>Aphis</taxon>
        <taxon>Aphis</taxon>
    </lineage>
</organism>
<evidence type="ECO:0000259" key="10">
    <source>
        <dbReference type="PROSITE" id="PS50994"/>
    </source>
</evidence>
<keyword evidence="2" id="KW-0808">Transferase</keyword>
<name>A0A6G0VXY6_APHCR</name>
<dbReference type="CDD" id="cd09274">
    <property type="entry name" value="RNase_HI_RT_Ty3"/>
    <property type="match status" value="1"/>
</dbReference>
<dbReference type="GO" id="GO:0016787">
    <property type="term" value="F:hydrolase activity"/>
    <property type="evidence" value="ECO:0007669"/>
    <property type="project" value="UniProtKB-KW"/>
</dbReference>
<dbReference type="Gene3D" id="3.10.10.10">
    <property type="entry name" value="HIV Type 1 Reverse Transcriptase, subunit A, domain 1"/>
    <property type="match status" value="1"/>
</dbReference>
<keyword evidence="4" id="KW-0540">Nuclease</keyword>
<dbReference type="InterPro" id="IPR043128">
    <property type="entry name" value="Rev_trsase/Diguanyl_cyclase"/>
</dbReference>
<dbReference type="Gene3D" id="2.40.70.10">
    <property type="entry name" value="Acid Proteases"/>
    <property type="match status" value="1"/>
</dbReference>
<keyword evidence="3" id="KW-0548">Nucleotidyltransferase</keyword>
<dbReference type="SUPFAM" id="SSF56672">
    <property type="entry name" value="DNA/RNA polymerases"/>
    <property type="match status" value="1"/>
</dbReference>
<evidence type="ECO:0000256" key="3">
    <source>
        <dbReference type="ARBA" id="ARBA00022695"/>
    </source>
</evidence>
<dbReference type="GO" id="GO:0042575">
    <property type="term" value="C:DNA polymerase complex"/>
    <property type="evidence" value="ECO:0007669"/>
    <property type="project" value="UniProtKB-ARBA"/>
</dbReference>
<feature type="compositionally biased region" description="Basic and acidic residues" evidence="8">
    <location>
        <begin position="139"/>
        <end position="159"/>
    </location>
</feature>
<keyword evidence="5" id="KW-0255">Endonuclease</keyword>
<dbReference type="PANTHER" id="PTHR37984:SF8">
    <property type="entry name" value="CCHC-TYPE DOMAIN-CONTAINING PROTEIN"/>
    <property type="match status" value="1"/>
</dbReference>
<dbReference type="Gene3D" id="3.30.70.270">
    <property type="match status" value="2"/>
</dbReference>
<dbReference type="GO" id="GO:0004519">
    <property type="term" value="F:endonuclease activity"/>
    <property type="evidence" value="ECO:0007669"/>
    <property type="project" value="UniProtKB-KW"/>
</dbReference>
<gene>
    <name evidence="11" type="ORF">FWK35_00037749</name>
</gene>
<evidence type="ECO:0000313" key="11">
    <source>
        <dbReference type="EMBL" id="KAF0710957.1"/>
    </source>
</evidence>
<protein>
    <recommendedName>
        <fullName evidence="1">RNA-directed DNA polymerase</fullName>
        <ecNumber evidence="1">2.7.7.49</ecNumber>
    </recommendedName>
</protein>
<dbReference type="GO" id="GO:0003964">
    <property type="term" value="F:RNA-directed DNA polymerase activity"/>
    <property type="evidence" value="ECO:0007669"/>
    <property type="project" value="UniProtKB-KW"/>
</dbReference>
<dbReference type="FunFam" id="3.30.70.270:FF:000026">
    <property type="entry name" value="Transposon Ty3-G Gag-Pol polyprotein"/>
    <property type="match status" value="1"/>
</dbReference>
<evidence type="ECO:0000256" key="2">
    <source>
        <dbReference type="ARBA" id="ARBA00022679"/>
    </source>
</evidence>
<dbReference type="InterPro" id="IPR000477">
    <property type="entry name" value="RT_dom"/>
</dbReference>
<dbReference type="InterPro" id="IPR036397">
    <property type="entry name" value="RNaseH_sf"/>
</dbReference>
<dbReference type="InterPro" id="IPR043502">
    <property type="entry name" value="DNA/RNA_pol_sf"/>
</dbReference>
<dbReference type="Pfam" id="PF00665">
    <property type="entry name" value="rve"/>
    <property type="match status" value="1"/>
</dbReference>
<feature type="domain" description="Reverse transcriptase" evidence="9">
    <location>
        <begin position="412"/>
        <end position="589"/>
    </location>
</feature>
<feature type="non-terminal residue" evidence="11">
    <location>
        <position position="1"/>
    </location>
</feature>
<keyword evidence="12" id="KW-1185">Reference proteome</keyword>
<dbReference type="GO" id="GO:0008270">
    <property type="term" value="F:zinc ion binding"/>
    <property type="evidence" value="ECO:0007669"/>
    <property type="project" value="InterPro"/>
</dbReference>
<dbReference type="PROSITE" id="PS50994">
    <property type="entry name" value="INTEGRASE"/>
    <property type="match status" value="1"/>
</dbReference>
<dbReference type="InterPro" id="IPR021109">
    <property type="entry name" value="Peptidase_aspartic_dom_sf"/>
</dbReference>
<feature type="region of interest" description="Disordered" evidence="8">
    <location>
        <begin position="134"/>
        <end position="159"/>
    </location>
</feature>
<dbReference type="SMART" id="SM00343">
    <property type="entry name" value="ZnF_C2HC"/>
    <property type="match status" value="2"/>
</dbReference>
<evidence type="ECO:0000256" key="4">
    <source>
        <dbReference type="ARBA" id="ARBA00022722"/>
    </source>
</evidence>
<evidence type="ECO:0000259" key="9">
    <source>
        <dbReference type="PROSITE" id="PS50878"/>
    </source>
</evidence>
<evidence type="ECO:0000256" key="1">
    <source>
        <dbReference type="ARBA" id="ARBA00012493"/>
    </source>
</evidence>
<feature type="domain" description="Integrase catalytic" evidence="10">
    <location>
        <begin position="957"/>
        <end position="1120"/>
    </location>
</feature>
<accession>A0A6G0VXY6</accession>
<evidence type="ECO:0000256" key="7">
    <source>
        <dbReference type="ARBA" id="ARBA00022918"/>
    </source>
</evidence>
<dbReference type="InterPro" id="IPR001584">
    <property type="entry name" value="Integrase_cat-core"/>
</dbReference>
<dbReference type="OrthoDB" id="6628762at2759"/>
<sequence length="1199" mass="140403">VARLLNLIGSDGVKIYRTFNIDPKEETVNVIFDKLEEYCTPKRNEVMEHYKFFMRKQESSETFDKFYADLRDLIKSCDFGKSEEKLLRTQIFLGISDKDLQGKLLREDLNLIKSENKIDVIEKKNVNKFNSTDYHRRKQQQEHVSEQFGREHSKKMSKEKGNVKTYKFNCYKCGKVHSINECPAYNRICNTCGNKNHFALMCKNKAKSENRNYEKRENNQVNTVEKENEVYEYLCLDEVEIGTSNTWTDNVKINELNVKIKLDTDAQLNVMPIEMYKKIKSAQLEKSEVVIKTFGGFTMKSQGKINVEIENDKCKTNVVFEIVNYEGMPILGLKDCKTLKYKFNEVHELEIETKKKRFVKENIDIFTGIGKFPDKIKIKIKENSIPVINHPRRIPIKLIKKLKELIERLCVQNIIEKCEEPSEWQHPLVVIEKPDKSLRMCLDPRALNKCIVREMVQIPIVDEVRNKLTNKKYFTLCDLKDGFYQCELESDSMKLCAFSTPFGSYQFRRLPFGLANAPEIFQQLTSKYFGSIKNICVYFDDILISGNTQQEHDEALKQVVNQARKLNIKFNLNKLQYEKSEVRFLGMIFSEQGIAPDPEIVKSVVELKIPQNTKQLQSFLGMVNYLRICIPNMSELIEPLRGLLRKDVVWSWSINCDSAFNKLKNVLTELTTLSNYNTEDNFTIQCDASEKALGCCLLQNNRPVYYASRCMSDTEQMYAQVEKEMLGIVFACKKFHKLIYGQRLVEIFTDHQPLISIMKKEINKIPNNRLKRMRLKLLIYNTDVKYCPGKYMYIADLLSRNYIQRVENTEENLNDVVHAINEVEVQFKNDRIEKFREETNRDEHLSKVLKYLDTGWPNKMIECGEIKHYFKIKNELTKENGIVYFGNRIIVPKVLRNYVIKKLHETHLGITKTLKKSKLIFYWPGISSDVKNFIDICEICRKFSISKIKEPLLQHEIPELPFQKIGIDIAEVERSNYLVVMDYYSRWLEVLSIKNKTSETVIQLLKILFSRFGIPEEVVCDNNPCGSREFKNFAKEWHFNITISSPNYPQSNGLAEKAVGIAKKIIKKAKSENKDLSLYLLNYRNAPVAGLTWSLAQMLQSRVLRSKTNSINKKILNPTVVDCSEENKIQKLKQKDWYDKTATYVEKEFKPNEHIMLQDKFTKLWSKAVVLNKTKWPRSYLVKDEKGKILRRNTIFMRK</sequence>
<reference evidence="11 12" key="1">
    <citation type="submission" date="2019-08" db="EMBL/GenBank/DDBJ databases">
        <title>Whole genome of Aphis craccivora.</title>
        <authorList>
            <person name="Voronova N.V."/>
            <person name="Shulinski R.S."/>
            <person name="Bandarenka Y.V."/>
            <person name="Zhorov D.G."/>
            <person name="Warner D."/>
        </authorList>
    </citation>
    <scope>NUCLEOTIDE SEQUENCE [LARGE SCALE GENOMIC DNA]</scope>
    <source>
        <strain evidence="11">180601</strain>
        <tissue evidence="11">Whole Body</tissue>
    </source>
</reference>
<dbReference type="Pfam" id="PF17917">
    <property type="entry name" value="RT_RNaseH"/>
    <property type="match status" value="1"/>
</dbReference>
<dbReference type="Pfam" id="PF17921">
    <property type="entry name" value="Integrase_H2C2"/>
    <property type="match status" value="1"/>
</dbReference>
<dbReference type="GO" id="GO:0015074">
    <property type="term" value="P:DNA integration"/>
    <property type="evidence" value="ECO:0007669"/>
    <property type="project" value="InterPro"/>
</dbReference>
<feature type="non-terminal residue" evidence="11">
    <location>
        <position position="1199"/>
    </location>
</feature>
<dbReference type="PANTHER" id="PTHR37984">
    <property type="entry name" value="PROTEIN CBG26694"/>
    <property type="match status" value="1"/>
</dbReference>
<dbReference type="InterPro" id="IPR041373">
    <property type="entry name" value="RT_RNaseH"/>
</dbReference>
<dbReference type="EMBL" id="VUJU01011463">
    <property type="protein sequence ID" value="KAF0710957.1"/>
    <property type="molecule type" value="Genomic_DNA"/>
</dbReference>
<dbReference type="FunFam" id="3.30.420.10:FF:000063">
    <property type="entry name" value="Retrovirus-related Pol polyprotein from transposon 297-like Protein"/>
    <property type="match status" value="1"/>
</dbReference>
<dbReference type="FunFam" id="1.10.340.70:FF:000004">
    <property type="entry name" value="Retrovirus-related Pol polyprotein from transposon 297-like Protein"/>
    <property type="match status" value="1"/>
</dbReference>
<dbReference type="InterPro" id="IPR001878">
    <property type="entry name" value="Znf_CCHC"/>
</dbReference>
<dbReference type="SUPFAM" id="SSF50630">
    <property type="entry name" value="Acid proteases"/>
    <property type="match status" value="1"/>
</dbReference>
<dbReference type="AlphaFoldDB" id="A0A6G0VXY6"/>
<evidence type="ECO:0000256" key="5">
    <source>
        <dbReference type="ARBA" id="ARBA00022759"/>
    </source>
</evidence>
<dbReference type="InterPro" id="IPR050951">
    <property type="entry name" value="Retrovirus_Pol_polyprotein"/>
</dbReference>
<evidence type="ECO:0000256" key="8">
    <source>
        <dbReference type="SAM" id="MobiDB-lite"/>
    </source>
</evidence>
<dbReference type="Gene3D" id="1.10.340.70">
    <property type="match status" value="1"/>
</dbReference>
<dbReference type="Pfam" id="PF00078">
    <property type="entry name" value="RVT_1"/>
    <property type="match status" value="1"/>
</dbReference>
<dbReference type="EC" id="2.7.7.49" evidence="1"/>
<comment type="caution">
    <text evidence="11">The sequence shown here is derived from an EMBL/GenBank/DDBJ whole genome shotgun (WGS) entry which is preliminary data.</text>
</comment>
<dbReference type="SUPFAM" id="SSF53098">
    <property type="entry name" value="Ribonuclease H-like"/>
    <property type="match status" value="1"/>
</dbReference>
<dbReference type="InterPro" id="IPR012337">
    <property type="entry name" value="RNaseH-like_sf"/>
</dbReference>
<evidence type="ECO:0000256" key="6">
    <source>
        <dbReference type="ARBA" id="ARBA00022801"/>
    </source>
</evidence>
<dbReference type="InterPro" id="IPR041588">
    <property type="entry name" value="Integrase_H2C2"/>
</dbReference>
<dbReference type="PROSITE" id="PS50878">
    <property type="entry name" value="RT_POL"/>
    <property type="match status" value="1"/>
</dbReference>